<proteinExistence type="predicted"/>
<name>A0A1U7H385_9CYAN</name>
<dbReference type="Proteomes" id="UP000186391">
    <property type="component" value="Unassembled WGS sequence"/>
</dbReference>
<dbReference type="AlphaFoldDB" id="A0A1U7H385"/>
<reference evidence="1 2" key="1">
    <citation type="submission" date="2016-11" db="EMBL/GenBank/DDBJ databases">
        <title>Draft Genome Sequences of Nine Cyanobacterial Strains from Diverse Habitats.</title>
        <authorList>
            <person name="Zhu T."/>
            <person name="Hou S."/>
            <person name="Lu X."/>
            <person name="Hess W.R."/>
        </authorList>
    </citation>
    <scope>NUCLEOTIDE SEQUENCE [LARGE SCALE GENOMIC DNA]</scope>
    <source>
        <strain evidence="1 2">NIES-592</strain>
    </source>
</reference>
<accession>A0A1U7H385</accession>
<comment type="caution">
    <text evidence="1">The sequence shown here is derived from an EMBL/GenBank/DDBJ whole genome shotgun (WGS) entry which is preliminary data.</text>
</comment>
<protein>
    <submittedName>
        <fullName evidence="1">Uncharacterized protein</fullName>
    </submittedName>
</protein>
<evidence type="ECO:0000313" key="2">
    <source>
        <dbReference type="Proteomes" id="UP000186391"/>
    </source>
</evidence>
<dbReference type="OrthoDB" id="518209at2"/>
<dbReference type="EMBL" id="MRCA01000002">
    <property type="protein sequence ID" value="OKH15576.1"/>
    <property type="molecule type" value="Genomic_DNA"/>
</dbReference>
<dbReference type="RefSeq" id="WP_073555159.1">
    <property type="nucleotide sequence ID" value="NZ_MRCA01000002.1"/>
</dbReference>
<organism evidence="1 2">
    <name type="scientific">Fischerella major NIES-592</name>
    <dbReference type="NCBI Taxonomy" id="210994"/>
    <lineage>
        <taxon>Bacteria</taxon>
        <taxon>Bacillati</taxon>
        <taxon>Cyanobacteriota</taxon>
        <taxon>Cyanophyceae</taxon>
        <taxon>Nostocales</taxon>
        <taxon>Hapalosiphonaceae</taxon>
        <taxon>Fischerella</taxon>
    </lineage>
</organism>
<evidence type="ECO:0000313" key="1">
    <source>
        <dbReference type="EMBL" id="OKH15576.1"/>
    </source>
</evidence>
<gene>
    <name evidence="1" type="ORF">NIES592_05650</name>
</gene>
<sequence>MSTDGKLTNSQLFVELSEEEQEITIGGRSSSLYDFVIKKTNIVTFANHENNFSDGVHNISSRQQTGYSLSEITFGFNFSGVRGRKYGLSGLEILRRLIFYLFT</sequence>
<keyword evidence="2" id="KW-1185">Reference proteome</keyword>